<dbReference type="RefSeq" id="WP_209702517.1">
    <property type="nucleotide sequence ID" value="NZ_JAGGLM010000014.1"/>
</dbReference>
<dbReference type="InterPro" id="IPR023135">
    <property type="entry name" value="N6_DNA_MeTrfase_TaqI_C"/>
</dbReference>
<comment type="caution">
    <text evidence="10">The sequence shown here is derived from an EMBL/GenBank/DDBJ whole genome shotgun (WGS) entry which is preliminary data.</text>
</comment>
<dbReference type="InterPro" id="IPR002052">
    <property type="entry name" value="DNA_methylase_N6_adenine_CS"/>
</dbReference>
<evidence type="ECO:0000313" key="10">
    <source>
        <dbReference type="EMBL" id="MBP2033375.1"/>
    </source>
</evidence>
<dbReference type="InterPro" id="IPR029063">
    <property type="entry name" value="SAM-dependent_MTases_sf"/>
</dbReference>
<dbReference type="GO" id="GO:0008168">
    <property type="term" value="F:methyltransferase activity"/>
    <property type="evidence" value="ECO:0007669"/>
    <property type="project" value="UniProtKB-KW"/>
</dbReference>
<gene>
    <name evidence="10" type="ORF">J2Z42_002078</name>
</gene>
<dbReference type="InterPro" id="IPR011639">
    <property type="entry name" value="MethylTrfase_TaqI-like_dom"/>
</dbReference>
<keyword evidence="2 10" id="KW-0489">Methyltransferase</keyword>
<keyword evidence="3" id="KW-0808">Transferase</keyword>
<sequence length="947" mass="111935">MSTENTVDKVKLISELKEIHSELFQVYKKLFDFKYKHDETFKVFIDNEYKENGVARKEQKAWNDNFCHRASYTLLNKILFVRICEDKGFMRNAEDYIAGEVKDPHIGEKLSKVGLQKWGRLITNYTLGELIKFAFNDMKQSYSNIVLYKEDKYEVLNPRDEDFNLKYMDGDKETKTLVLNFENVLSNIIEKLDTNNFNFKHTDGNILGDVYEKFMDRETRKAIGQFYTPEFVIKYILKNTVEEADVVENPFVTVADISCGSGHFLIMAYDILREKFLSNLETLKEQYAEDIYIIKKHGKEIQLTGKEYWNKEHIHYHILKHCIFGADIDSFAVQLTTINLLLKDLDNFTDELNIIECDSLIKFEKDYDWMYLEEQLKQEFETVVTTQINLFGEEERIEKIIRKETYKLNYKDVSGIEKEEIINREKLEEILNLCKFWSGKFDYIVGNPPYGSEVNSLHLRDYYMSTYNDVHMRTIDVYNYFISRATNKITTKLGYIIPSTLLTQYEYTECRKHLINNFQIKRLINLGENVFDDNSYPTMIITLDKDKNEEEVKILDISSSLNNEEREKRINDYSLYMNINQEVYKNVDNHKLLLINEKFINLMFQIKSKHKRLIDFCENVSVGIASGNDKAFVIKSNELDKVDNILLKKLLVGGNINRYSIEYSDKYVLYINRETDMVTCNKTIEYLENFKEQLSSRREARKGIMRWYELHWPRSSELFESKKVICRQTGDELIATVDNNAYYTLNSIIDIVLKKNAGITEEYVCAILNSKLMNVYYQLLVQENDKLFAEVKPVVLKELPVPNIGEIELETINKLVVKIMNLNLLNRGLYKKFIVDKDVLNNYIKIVDEIEENNCEIYKAENQLNNIIYRIFQMDNEAINLIEEYYNKKHNIDLVSVDKFKIDDLINQHIKNNLSLLEISNKYGINLKKIIEGNRQIRKWIESVRKL</sequence>
<keyword evidence="11" id="KW-1185">Reference proteome</keyword>
<dbReference type="InterPro" id="IPR025931">
    <property type="entry name" value="TaqI_C"/>
</dbReference>
<evidence type="ECO:0000256" key="7">
    <source>
        <dbReference type="ARBA" id="ARBA00047942"/>
    </source>
</evidence>
<dbReference type="PROSITE" id="PS00092">
    <property type="entry name" value="N6_MTASE"/>
    <property type="match status" value="1"/>
</dbReference>
<name>A0ABS4KTK1_9CLOT</name>
<dbReference type="InterPro" id="IPR050953">
    <property type="entry name" value="N4_N6_ade-DNA_methylase"/>
</dbReference>
<dbReference type="Gene3D" id="3.90.220.10">
    <property type="entry name" value="Adenine-n6-DNA-methyltransferase Taqi, Chain A, domain 2"/>
    <property type="match status" value="1"/>
</dbReference>
<dbReference type="PRINTS" id="PR00507">
    <property type="entry name" value="N12N6MTFRASE"/>
</dbReference>
<feature type="domain" description="Type II methyltransferase M.TaqI-like" evidence="8">
    <location>
        <begin position="321"/>
        <end position="531"/>
    </location>
</feature>
<keyword evidence="6" id="KW-0238">DNA-binding</keyword>
<evidence type="ECO:0000256" key="4">
    <source>
        <dbReference type="ARBA" id="ARBA00022691"/>
    </source>
</evidence>
<keyword evidence="4" id="KW-0949">S-adenosyl-L-methionine</keyword>
<accession>A0ABS4KTK1</accession>
<evidence type="ECO:0000256" key="1">
    <source>
        <dbReference type="ARBA" id="ARBA00011900"/>
    </source>
</evidence>
<evidence type="ECO:0000256" key="6">
    <source>
        <dbReference type="ARBA" id="ARBA00023125"/>
    </source>
</evidence>
<dbReference type="Pfam" id="PF12950">
    <property type="entry name" value="TaqI_C"/>
    <property type="match status" value="1"/>
</dbReference>
<dbReference type="EMBL" id="JAGGLM010000014">
    <property type="protein sequence ID" value="MBP2033375.1"/>
    <property type="molecule type" value="Genomic_DNA"/>
</dbReference>
<evidence type="ECO:0000256" key="3">
    <source>
        <dbReference type="ARBA" id="ARBA00022679"/>
    </source>
</evidence>
<evidence type="ECO:0000256" key="5">
    <source>
        <dbReference type="ARBA" id="ARBA00022747"/>
    </source>
</evidence>
<feature type="domain" description="TaqI-like C-terminal specificity" evidence="9">
    <location>
        <begin position="649"/>
        <end position="801"/>
    </location>
</feature>
<evidence type="ECO:0000256" key="2">
    <source>
        <dbReference type="ARBA" id="ARBA00022603"/>
    </source>
</evidence>
<dbReference type="Proteomes" id="UP001519307">
    <property type="component" value="Unassembled WGS sequence"/>
</dbReference>
<evidence type="ECO:0000313" key="11">
    <source>
        <dbReference type="Proteomes" id="UP001519307"/>
    </source>
</evidence>
<reference evidence="10 11" key="1">
    <citation type="submission" date="2021-03" db="EMBL/GenBank/DDBJ databases">
        <title>Genomic Encyclopedia of Type Strains, Phase IV (KMG-IV): sequencing the most valuable type-strain genomes for metagenomic binning, comparative biology and taxonomic classification.</title>
        <authorList>
            <person name="Goeker M."/>
        </authorList>
    </citation>
    <scope>NUCLEOTIDE SEQUENCE [LARGE SCALE GENOMIC DNA]</scope>
    <source>
        <strain evidence="10 11">DSM 28783</strain>
    </source>
</reference>
<organism evidence="10 11">
    <name type="scientific">Clostridium algifaecis</name>
    <dbReference type="NCBI Taxonomy" id="1472040"/>
    <lineage>
        <taxon>Bacteria</taxon>
        <taxon>Bacillati</taxon>
        <taxon>Bacillota</taxon>
        <taxon>Clostridia</taxon>
        <taxon>Eubacteriales</taxon>
        <taxon>Clostridiaceae</taxon>
        <taxon>Clostridium</taxon>
    </lineage>
</organism>
<dbReference type="Gene3D" id="3.40.50.150">
    <property type="entry name" value="Vaccinia Virus protein VP39"/>
    <property type="match status" value="1"/>
</dbReference>
<proteinExistence type="predicted"/>
<evidence type="ECO:0000259" key="9">
    <source>
        <dbReference type="Pfam" id="PF12950"/>
    </source>
</evidence>
<dbReference type="PANTHER" id="PTHR33841:SF6">
    <property type="entry name" value="TYPE II METHYLTRANSFERASE M.HINDII"/>
    <property type="match status" value="1"/>
</dbReference>
<comment type="catalytic activity">
    <reaction evidence="7">
        <text>a 2'-deoxyadenosine in DNA + S-adenosyl-L-methionine = an N(6)-methyl-2'-deoxyadenosine in DNA + S-adenosyl-L-homocysteine + H(+)</text>
        <dbReference type="Rhea" id="RHEA:15197"/>
        <dbReference type="Rhea" id="RHEA-COMP:12418"/>
        <dbReference type="Rhea" id="RHEA-COMP:12419"/>
        <dbReference type="ChEBI" id="CHEBI:15378"/>
        <dbReference type="ChEBI" id="CHEBI:57856"/>
        <dbReference type="ChEBI" id="CHEBI:59789"/>
        <dbReference type="ChEBI" id="CHEBI:90615"/>
        <dbReference type="ChEBI" id="CHEBI:90616"/>
        <dbReference type="EC" id="2.1.1.72"/>
    </reaction>
</comment>
<dbReference type="Pfam" id="PF07669">
    <property type="entry name" value="Eco57I"/>
    <property type="match status" value="1"/>
</dbReference>
<dbReference type="EC" id="2.1.1.72" evidence="1"/>
<dbReference type="GO" id="GO:0032259">
    <property type="term" value="P:methylation"/>
    <property type="evidence" value="ECO:0007669"/>
    <property type="project" value="UniProtKB-KW"/>
</dbReference>
<dbReference type="PANTHER" id="PTHR33841">
    <property type="entry name" value="DNA METHYLTRANSFERASE YEEA-RELATED"/>
    <property type="match status" value="1"/>
</dbReference>
<protein>
    <recommendedName>
        <fullName evidence="1">site-specific DNA-methyltransferase (adenine-specific)</fullName>
        <ecNumber evidence="1">2.1.1.72</ecNumber>
    </recommendedName>
</protein>
<dbReference type="SUPFAM" id="SSF53335">
    <property type="entry name" value="S-adenosyl-L-methionine-dependent methyltransferases"/>
    <property type="match status" value="1"/>
</dbReference>
<keyword evidence="5" id="KW-0680">Restriction system</keyword>
<evidence type="ECO:0000259" key="8">
    <source>
        <dbReference type="Pfam" id="PF07669"/>
    </source>
</evidence>